<evidence type="ECO:0000313" key="1">
    <source>
        <dbReference type="EMBL" id="MBW0491126.1"/>
    </source>
</evidence>
<gene>
    <name evidence="1" type="ORF">O181_030841</name>
</gene>
<sequence length="208" mass="24640">MLRHQSRDSNRVYYDCQQRFKQKIWEIKRNHWRRFLAEKGPYHAYQAYRFTKNRQEDEITLLRSREGNLTLYVTEKSSLLFHGTSVVEATVDLGDIPRNQLPTLTLSFPLITKDEIEKTILELPNKKALELDGIYNKLIKLSKPLLNMHLLYLYNLCLKQGRYPSIWKEACMAIISKAAKADYTDPNFYRPIALLDTLRKLFEKIINK</sequence>
<evidence type="ECO:0008006" key="3">
    <source>
        <dbReference type="Google" id="ProtNLM"/>
    </source>
</evidence>
<accession>A0A9Q3H4M1</accession>
<dbReference type="OrthoDB" id="2717295at2759"/>
<dbReference type="PANTHER" id="PTHR33481:SF1">
    <property type="entry name" value="ENDONUCLEASE_EXONUCLEASE_PHOSPHATASE DOMAIN-CONTAINING PROTEIN-RELATED"/>
    <property type="match status" value="1"/>
</dbReference>
<keyword evidence="2" id="KW-1185">Reference proteome</keyword>
<organism evidence="1 2">
    <name type="scientific">Austropuccinia psidii MF-1</name>
    <dbReference type="NCBI Taxonomy" id="1389203"/>
    <lineage>
        <taxon>Eukaryota</taxon>
        <taxon>Fungi</taxon>
        <taxon>Dikarya</taxon>
        <taxon>Basidiomycota</taxon>
        <taxon>Pucciniomycotina</taxon>
        <taxon>Pucciniomycetes</taxon>
        <taxon>Pucciniales</taxon>
        <taxon>Sphaerophragmiaceae</taxon>
        <taxon>Austropuccinia</taxon>
    </lineage>
</organism>
<dbReference type="AlphaFoldDB" id="A0A9Q3H4M1"/>
<dbReference type="EMBL" id="AVOT02010917">
    <property type="protein sequence ID" value="MBW0491126.1"/>
    <property type="molecule type" value="Genomic_DNA"/>
</dbReference>
<name>A0A9Q3H4M1_9BASI</name>
<dbReference type="Proteomes" id="UP000765509">
    <property type="component" value="Unassembled WGS sequence"/>
</dbReference>
<protein>
    <recommendedName>
        <fullName evidence="3">Reverse transcriptase domain-containing protein</fullName>
    </recommendedName>
</protein>
<dbReference type="PANTHER" id="PTHR33481">
    <property type="entry name" value="REVERSE TRANSCRIPTASE"/>
    <property type="match status" value="1"/>
</dbReference>
<reference evidence="1" key="1">
    <citation type="submission" date="2021-03" db="EMBL/GenBank/DDBJ databases">
        <title>Draft genome sequence of rust myrtle Austropuccinia psidii MF-1, a brazilian biotype.</title>
        <authorList>
            <person name="Quecine M.C."/>
            <person name="Pachon D.M.R."/>
            <person name="Bonatelli M.L."/>
            <person name="Correr F.H."/>
            <person name="Franceschini L.M."/>
            <person name="Leite T.F."/>
            <person name="Margarido G.R.A."/>
            <person name="Almeida C.A."/>
            <person name="Ferrarezi J.A."/>
            <person name="Labate C.A."/>
        </authorList>
    </citation>
    <scope>NUCLEOTIDE SEQUENCE</scope>
    <source>
        <strain evidence="1">MF-1</strain>
    </source>
</reference>
<evidence type="ECO:0000313" key="2">
    <source>
        <dbReference type="Proteomes" id="UP000765509"/>
    </source>
</evidence>
<proteinExistence type="predicted"/>
<comment type="caution">
    <text evidence="1">The sequence shown here is derived from an EMBL/GenBank/DDBJ whole genome shotgun (WGS) entry which is preliminary data.</text>
</comment>